<sequence length="189" mass="22197">MDPKLLLLAVYWYFWPDSTRASSLSHRIGNLTNISQVHEISNGFYADTGPFKRILSKYYYIEAKRKVNWFMAVHKCRELGAHLISLRNAQEFDELIRALNIRNCYWTDLTDLAEQSKYRSMTTGLAASYLRWGSLEPNNLGKNEHCVQLIAYDKRRFIMNDNQCTRRCYFICETKLPSQTNIVIQQPNL</sequence>
<dbReference type="GO" id="GO:0005615">
    <property type="term" value="C:extracellular space"/>
    <property type="evidence" value="ECO:0007669"/>
    <property type="project" value="TreeGrafter"/>
</dbReference>
<evidence type="ECO:0000256" key="3">
    <source>
        <dbReference type="ARBA" id="ARBA00022729"/>
    </source>
</evidence>
<dbReference type="InterPro" id="IPR016187">
    <property type="entry name" value="CTDL_fold"/>
</dbReference>
<comment type="subcellular location">
    <subcellularLocation>
        <location evidence="1">Secreted</location>
    </subcellularLocation>
</comment>
<dbReference type="PANTHER" id="PTHR22799:SF1">
    <property type="entry name" value="C-TYPE LECTIN DOMAIN FAMILY 11 MEMBER A"/>
    <property type="match status" value="1"/>
</dbReference>
<evidence type="ECO:0000256" key="1">
    <source>
        <dbReference type="ARBA" id="ARBA00004613"/>
    </source>
</evidence>
<evidence type="ECO:0000256" key="2">
    <source>
        <dbReference type="ARBA" id="ARBA00022525"/>
    </source>
</evidence>
<evidence type="ECO:0000313" key="6">
    <source>
        <dbReference type="EMBL" id="KRF84796.1"/>
    </source>
</evidence>
<dbReference type="PROSITE" id="PS50041">
    <property type="entry name" value="C_TYPE_LECTIN_2"/>
    <property type="match status" value="1"/>
</dbReference>
<organism evidence="6 7">
    <name type="scientific">Drosophila virilis</name>
    <name type="common">Fruit fly</name>
    <dbReference type="NCBI Taxonomy" id="7244"/>
    <lineage>
        <taxon>Eukaryota</taxon>
        <taxon>Metazoa</taxon>
        <taxon>Ecdysozoa</taxon>
        <taxon>Arthropoda</taxon>
        <taxon>Hexapoda</taxon>
        <taxon>Insecta</taxon>
        <taxon>Pterygota</taxon>
        <taxon>Neoptera</taxon>
        <taxon>Endopterygota</taxon>
        <taxon>Diptera</taxon>
        <taxon>Brachycera</taxon>
        <taxon>Muscomorpha</taxon>
        <taxon>Ephydroidea</taxon>
        <taxon>Drosophilidae</taxon>
        <taxon>Drosophila</taxon>
    </lineage>
</organism>
<dbReference type="GO" id="GO:0030246">
    <property type="term" value="F:carbohydrate binding"/>
    <property type="evidence" value="ECO:0007669"/>
    <property type="project" value="UniProtKB-KW"/>
</dbReference>
<name>A0A0Q9WIU1_DROVI</name>
<dbReference type="InterPro" id="IPR001304">
    <property type="entry name" value="C-type_lectin-like"/>
</dbReference>
<dbReference type="Proteomes" id="UP000008792">
    <property type="component" value="Unassembled WGS sequence"/>
</dbReference>
<gene>
    <name evidence="6" type="primary">Dvir\GJ26359</name>
    <name evidence="6" type="ORF">Dvir_GJ26359</name>
</gene>
<keyword evidence="2" id="KW-0964">Secreted</keyword>
<evidence type="ECO:0000256" key="4">
    <source>
        <dbReference type="ARBA" id="ARBA00022734"/>
    </source>
</evidence>
<dbReference type="AlphaFoldDB" id="A0A0Q9WIU1"/>
<dbReference type="InParanoid" id="A0A0Q9WIU1"/>
<dbReference type="InterPro" id="IPR016186">
    <property type="entry name" value="C-type_lectin-like/link_sf"/>
</dbReference>
<evidence type="ECO:0000313" key="7">
    <source>
        <dbReference type="Proteomes" id="UP000008792"/>
    </source>
</evidence>
<protein>
    <recommendedName>
        <fullName evidence="5">C-type lectin domain-containing protein</fullName>
    </recommendedName>
</protein>
<dbReference type="InterPro" id="IPR051663">
    <property type="entry name" value="CLec_Tetranectin-domain"/>
</dbReference>
<evidence type="ECO:0000259" key="5">
    <source>
        <dbReference type="PROSITE" id="PS50041"/>
    </source>
</evidence>
<dbReference type="GO" id="GO:0008083">
    <property type="term" value="F:growth factor activity"/>
    <property type="evidence" value="ECO:0007669"/>
    <property type="project" value="TreeGrafter"/>
</dbReference>
<dbReference type="Gene3D" id="3.10.100.10">
    <property type="entry name" value="Mannose-Binding Protein A, subunit A"/>
    <property type="match status" value="1"/>
</dbReference>
<proteinExistence type="predicted"/>
<keyword evidence="7" id="KW-1185">Reference proteome</keyword>
<dbReference type="EMBL" id="CH940647">
    <property type="protein sequence ID" value="KRF84796.1"/>
    <property type="molecule type" value="Genomic_DNA"/>
</dbReference>
<dbReference type="PANTHER" id="PTHR22799">
    <property type="entry name" value="TETRANECTIN-RELATED"/>
    <property type="match status" value="1"/>
</dbReference>
<reference evidence="6 7" key="1">
    <citation type="journal article" date="2007" name="Nature">
        <title>Evolution of genes and genomes on the Drosophila phylogeny.</title>
        <authorList>
            <consortium name="Drosophila 12 Genomes Consortium"/>
            <person name="Clark A.G."/>
            <person name="Eisen M.B."/>
            <person name="Smith D.R."/>
            <person name="Bergman C.M."/>
            <person name="Oliver B."/>
            <person name="Markow T.A."/>
            <person name="Kaufman T.C."/>
            <person name="Kellis M."/>
            <person name="Gelbart W."/>
            <person name="Iyer V.N."/>
            <person name="Pollard D.A."/>
            <person name="Sackton T.B."/>
            <person name="Larracuente A.M."/>
            <person name="Singh N.D."/>
            <person name="Abad J.P."/>
            <person name="Abt D.N."/>
            <person name="Adryan B."/>
            <person name="Aguade M."/>
            <person name="Akashi H."/>
            <person name="Anderson W.W."/>
            <person name="Aquadro C.F."/>
            <person name="Ardell D.H."/>
            <person name="Arguello R."/>
            <person name="Artieri C.G."/>
            <person name="Barbash D.A."/>
            <person name="Barker D."/>
            <person name="Barsanti P."/>
            <person name="Batterham P."/>
            <person name="Batzoglou S."/>
            <person name="Begun D."/>
            <person name="Bhutkar A."/>
            <person name="Blanco E."/>
            <person name="Bosak S.A."/>
            <person name="Bradley R.K."/>
            <person name="Brand A.D."/>
            <person name="Brent M.R."/>
            <person name="Brooks A.N."/>
            <person name="Brown R.H."/>
            <person name="Butlin R.K."/>
            <person name="Caggese C."/>
            <person name="Calvi B.R."/>
            <person name="Bernardo de Carvalho A."/>
            <person name="Caspi A."/>
            <person name="Castrezana S."/>
            <person name="Celniker S.E."/>
            <person name="Chang J.L."/>
            <person name="Chapple C."/>
            <person name="Chatterji S."/>
            <person name="Chinwalla A."/>
            <person name="Civetta A."/>
            <person name="Clifton S.W."/>
            <person name="Comeron J.M."/>
            <person name="Costello J.C."/>
            <person name="Coyne J.A."/>
            <person name="Daub J."/>
            <person name="David R.G."/>
            <person name="Delcher A.L."/>
            <person name="Delehaunty K."/>
            <person name="Do C.B."/>
            <person name="Ebling H."/>
            <person name="Edwards K."/>
            <person name="Eickbush T."/>
            <person name="Evans J.D."/>
            <person name="Filipski A."/>
            <person name="Findeiss S."/>
            <person name="Freyhult E."/>
            <person name="Fulton L."/>
            <person name="Fulton R."/>
            <person name="Garcia A.C."/>
            <person name="Gardiner A."/>
            <person name="Garfield D.A."/>
            <person name="Garvin B.E."/>
            <person name="Gibson G."/>
            <person name="Gilbert D."/>
            <person name="Gnerre S."/>
            <person name="Godfrey J."/>
            <person name="Good R."/>
            <person name="Gotea V."/>
            <person name="Gravely B."/>
            <person name="Greenberg A.J."/>
            <person name="Griffiths-Jones S."/>
            <person name="Gross S."/>
            <person name="Guigo R."/>
            <person name="Gustafson E.A."/>
            <person name="Haerty W."/>
            <person name="Hahn M.W."/>
            <person name="Halligan D.L."/>
            <person name="Halpern A.L."/>
            <person name="Halter G.M."/>
            <person name="Han M.V."/>
            <person name="Heger A."/>
            <person name="Hillier L."/>
            <person name="Hinrichs A.S."/>
            <person name="Holmes I."/>
            <person name="Hoskins R.A."/>
            <person name="Hubisz M.J."/>
            <person name="Hultmark D."/>
            <person name="Huntley M.A."/>
            <person name="Jaffe D.B."/>
            <person name="Jagadeeshan S."/>
            <person name="Jeck W.R."/>
            <person name="Johnson J."/>
            <person name="Jones C.D."/>
            <person name="Jordan W.C."/>
            <person name="Karpen G.H."/>
            <person name="Kataoka E."/>
            <person name="Keightley P.D."/>
            <person name="Kheradpour P."/>
            <person name="Kirkness E.F."/>
            <person name="Koerich L.B."/>
            <person name="Kristiansen K."/>
            <person name="Kudrna D."/>
            <person name="Kulathinal R.J."/>
            <person name="Kumar S."/>
            <person name="Kwok R."/>
            <person name="Lander E."/>
            <person name="Langley C.H."/>
            <person name="Lapoint R."/>
            <person name="Lazzaro B.P."/>
            <person name="Lee S.J."/>
            <person name="Levesque L."/>
            <person name="Li R."/>
            <person name="Lin C.F."/>
            <person name="Lin M.F."/>
            <person name="Lindblad-Toh K."/>
            <person name="Llopart A."/>
            <person name="Long M."/>
            <person name="Low L."/>
            <person name="Lozovsky E."/>
            <person name="Lu J."/>
            <person name="Luo M."/>
            <person name="Machado C.A."/>
            <person name="Makalowski W."/>
            <person name="Marzo M."/>
            <person name="Matsuda M."/>
            <person name="Matzkin L."/>
            <person name="McAllister B."/>
            <person name="McBride C.S."/>
            <person name="McKernan B."/>
            <person name="McKernan K."/>
            <person name="Mendez-Lago M."/>
            <person name="Minx P."/>
            <person name="Mollenhauer M.U."/>
            <person name="Montooth K."/>
            <person name="Mount S.M."/>
            <person name="Mu X."/>
            <person name="Myers E."/>
            <person name="Negre B."/>
            <person name="Newfeld S."/>
            <person name="Nielsen R."/>
            <person name="Noor M.A."/>
            <person name="O'Grady P."/>
            <person name="Pachter L."/>
            <person name="Papaceit M."/>
            <person name="Parisi M.J."/>
            <person name="Parisi M."/>
            <person name="Parts L."/>
            <person name="Pedersen J.S."/>
            <person name="Pesole G."/>
            <person name="Phillippy A.M."/>
            <person name="Ponting C.P."/>
            <person name="Pop M."/>
            <person name="Porcelli D."/>
            <person name="Powell J.R."/>
            <person name="Prohaska S."/>
            <person name="Pruitt K."/>
            <person name="Puig M."/>
            <person name="Quesneville H."/>
            <person name="Ram K.R."/>
            <person name="Rand D."/>
            <person name="Rasmussen M.D."/>
            <person name="Reed L.K."/>
            <person name="Reenan R."/>
            <person name="Reily A."/>
            <person name="Remington K.A."/>
            <person name="Rieger T.T."/>
            <person name="Ritchie M.G."/>
            <person name="Robin C."/>
            <person name="Rogers Y.H."/>
            <person name="Rohde C."/>
            <person name="Rozas J."/>
            <person name="Rubenfield M.J."/>
            <person name="Ruiz A."/>
            <person name="Russo S."/>
            <person name="Salzberg S.L."/>
            <person name="Sanchez-Gracia A."/>
            <person name="Saranga D.J."/>
            <person name="Sato H."/>
            <person name="Schaeffer S.W."/>
            <person name="Schatz M.C."/>
            <person name="Schlenke T."/>
            <person name="Schwartz R."/>
            <person name="Segarra C."/>
            <person name="Singh R.S."/>
            <person name="Sirot L."/>
            <person name="Sirota M."/>
            <person name="Sisneros N.B."/>
            <person name="Smith C.D."/>
            <person name="Smith T.F."/>
            <person name="Spieth J."/>
            <person name="Stage D.E."/>
            <person name="Stark A."/>
            <person name="Stephan W."/>
            <person name="Strausberg R.L."/>
            <person name="Strempel S."/>
            <person name="Sturgill D."/>
            <person name="Sutton G."/>
            <person name="Sutton G.G."/>
            <person name="Tao W."/>
            <person name="Teichmann S."/>
            <person name="Tobari Y.N."/>
            <person name="Tomimura Y."/>
            <person name="Tsolas J.M."/>
            <person name="Valente V.L."/>
            <person name="Venter E."/>
            <person name="Venter J.C."/>
            <person name="Vicario S."/>
            <person name="Vieira F.G."/>
            <person name="Vilella A.J."/>
            <person name="Villasante A."/>
            <person name="Walenz B."/>
            <person name="Wang J."/>
            <person name="Wasserman M."/>
            <person name="Watts T."/>
            <person name="Wilson D."/>
            <person name="Wilson R.K."/>
            <person name="Wing R.A."/>
            <person name="Wolfner M.F."/>
            <person name="Wong A."/>
            <person name="Wong G.K."/>
            <person name="Wu C.I."/>
            <person name="Wu G."/>
            <person name="Yamamoto D."/>
            <person name="Yang H.P."/>
            <person name="Yang S.P."/>
            <person name="Yorke J.A."/>
            <person name="Yoshida K."/>
            <person name="Zdobnov E."/>
            <person name="Zhang P."/>
            <person name="Zhang Y."/>
            <person name="Zimin A.V."/>
            <person name="Baldwin J."/>
            <person name="Abdouelleil A."/>
            <person name="Abdulkadir J."/>
            <person name="Abebe A."/>
            <person name="Abera B."/>
            <person name="Abreu J."/>
            <person name="Acer S.C."/>
            <person name="Aftuck L."/>
            <person name="Alexander A."/>
            <person name="An P."/>
            <person name="Anderson E."/>
            <person name="Anderson S."/>
            <person name="Arachi H."/>
            <person name="Azer M."/>
            <person name="Bachantsang P."/>
            <person name="Barry A."/>
            <person name="Bayul T."/>
            <person name="Berlin A."/>
            <person name="Bessette D."/>
            <person name="Bloom T."/>
            <person name="Blye J."/>
            <person name="Boguslavskiy L."/>
            <person name="Bonnet C."/>
            <person name="Boukhgalter B."/>
            <person name="Bourzgui I."/>
            <person name="Brown A."/>
            <person name="Cahill P."/>
            <person name="Channer S."/>
            <person name="Cheshatsang Y."/>
            <person name="Chuda L."/>
            <person name="Citroen M."/>
            <person name="Collymore A."/>
            <person name="Cooke P."/>
            <person name="Costello M."/>
            <person name="D'Aco K."/>
            <person name="Daza R."/>
            <person name="De Haan G."/>
            <person name="DeGray S."/>
            <person name="DeMaso C."/>
            <person name="Dhargay N."/>
            <person name="Dooley K."/>
            <person name="Dooley E."/>
            <person name="Doricent M."/>
            <person name="Dorje P."/>
            <person name="Dorjee K."/>
            <person name="Dupes A."/>
            <person name="Elong R."/>
            <person name="Falk J."/>
            <person name="Farina A."/>
            <person name="Faro S."/>
            <person name="Ferguson D."/>
            <person name="Fisher S."/>
            <person name="Foley C.D."/>
            <person name="Franke A."/>
            <person name="Friedrich D."/>
            <person name="Gadbois L."/>
            <person name="Gearin G."/>
            <person name="Gearin C.R."/>
            <person name="Giannoukos G."/>
            <person name="Goode T."/>
            <person name="Graham J."/>
            <person name="Grandbois E."/>
            <person name="Grewal S."/>
            <person name="Gyaltsen K."/>
            <person name="Hafez N."/>
            <person name="Hagos B."/>
            <person name="Hall J."/>
            <person name="Henson C."/>
            <person name="Hollinger A."/>
            <person name="Honan T."/>
            <person name="Huard M.D."/>
            <person name="Hughes L."/>
            <person name="Hurhula B."/>
            <person name="Husby M.E."/>
            <person name="Kamat A."/>
            <person name="Kanga B."/>
            <person name="Kashin S."/>
            <person name="Khazanovich D."/>
            <person name="Kisner P."/>
            <person name="Lance K."/>
            <person name="Lara M."/>
            <person name="Lee W."/>
            <person name="Lennon N."/>
            <person name="Letendre F."/>
            <person name="LeVine R."/>
            <person name="Lipovsky A."/>
            <person name="Liu X."/>
            <person name="Liu J."/>
            <person name="Liu S."/>
            <person name="Lokyitsang T."/>
            <person name="Lokyitsang Y."/>
            <person name="Lubonja R."/>
            <person name="Lui A."/>
            <person name="MacDonald P."/>
            <person name="Magnisalis V."/>
            <person name="Maru K."/>
            <person name="Matthews C."/>
            <person name="McCusker W."/>
            <person name="McDonough S."/>
            <person name="Mehta T."/>
            <person name="Meldrim J."/>
            <person name="Meneus L."/>
            <person name="Mihai O."/>
            <person name="Mihalev A."/>
            <person name="Mihova T."/>
            <person name="Mittelman R."/>
            <person name="Mlenga V."/>
            <person name="Montmayeur A."/>
            <person name="Mulrain L."/>
            <person name="Navidi A."/>
            <person name="Naylor J."/>
            <person name="Negash T."/>
            <person name="Nguyen T."/>
            <person name="Nguyen N."/>
            <person name="Nicol R."/>
            <person name="Norbu C."/>
            <person name="Norbu N."/>
            <person name="Novod N."/>
            <person name="O'Neill B."/>
            <person name="Osman S."/>
            <person name="Markiewicz E."/>
            <person name="Oyono O.L."/>
            <person name="Patti C."/>
            <person name="Phunkhang P."/>
            <person name="Pierre F."/>
            <person name="Priest M."/>
            <person name="Raghuraman S."/>
            <person name="Rege F."/>
            <person name="Reyes R."/>
            <person name="Rise C."/>
            <person name="Rogov P."/>
            <person name="Ross K."/>
            <person name="Ryan E."/>
            <person name="Settipalli S."/>
            <person name="Shea T."/>
            <person name="Sherpa N."/>
            <person name="Shi L."/>
            <person name="Shih D."/>
            <person name="Sparrow T."/>
            <person name="Spaulding J."/>
            <person name="Stalker J."/>
            <person name="Stange-Thomann N."/>
            <person name="Stavropoulos S."/>
            <person name="Stone C."/>
            <person name="Strader C."/>
            <person name="Tesfaye S."/>
            <person name="Thomson T."/>
            <person name="Thoulutsang Y."/>
            <person name="Thoulutsang D."/>
            <person name="Topham K."/>
            <person name="Topping I."/>
            <person name="Tsamla T."/>
            <person name="Vassiliev H."/>
            <person name="Vo A."/>
            <person name="Wangchuk T."/>
            <person name="Wangdi T."/>
            <person name="Weiand M."/>
            <person name="Wilkinson J."/>
            <person name="Wilson A."/>
            <person name="Yadav S."/>
            <person name="Young G."/>
            <person name="Yu Q."/>
            <person name="Zembek L."/>
            <person name="Zhong D."/>
            <person name="Zimmer A."/>
            <person name="Zwirko Z."/>
            <person name="Jaffe D.B."/>
            <person name="Alvarez P."/>
            <person name="Brockman W."/>
            <person name="Butler J."/>
            <person name="Chin C."/>
            <person name="Gnerre S."/>
            <person name="Grabherr M."/>
            <person name="Kleber M."/>
            <person name="Mauceli E."/>
            <person name="MacCallum I."/>
        </authorList>
    </citation>
    <scope>NUCLEOTIDE SEQUENCE [LARGE SCALE GENOMIC DNA]</scope>
    <source>
        <strain evidence="7">Tucson 15010-1051.87</strain>
    </source>
</reference>
<dbReference type="OrthoDB" id="6430060at2759"/>
<dbReference type="Pfam" id="PF00059">
    <property type="entry name" value="Lectin_C"/>
    <property type="match status" value="1"/>
</dbReference>
<dbReference type="CDD" id="cd00037">
    <property type="entry name" value="CLECT"/>
    <property type="match status" value="1"/>
</dbReference>
<accession>A0A0Q9WIU1</accession>
<keyword evidence="4" id="KW-0430">Lectin</keyword>
<dbReference type="SMART" id="SM00034">
    <property type="entry name" value="CLECT"/>
    <property type="match status" value="1"/>
</dbReference>
<dbReference type="SUPFAM" id="SSF56436">
    <property type="entry name" value="C-type lectin-like"/>
    <property type="match status" value="1"/>
</dbReference>
<feature type="domain" description="C-type lectin" evidence="5">
    <location>
        <begin position="59"/>
        <end position="173"/>
    </location>
</feature>
<keyword evidence="3" id="KW-0732">Signal</keyword>